<protein>
    <recommendedName>
        <fullName evidence="17">Receptor-like serine/threonine-protein kinase</fullName>
        <ecNumber evidence="17">2.7.11.1</ecNumber>
    </recommendedName>
</protein>
<dbReference type="SUPFAM" id="SSF56112">
    <property type="entry name" value="Protein kinase-like (PK-like)"/>
    <property type="match status" value="1"/>
</dbReference>
<keyword evidence="14" id="KW-0325">Glycoprotein</keyword>
<keyword evidence="3" id="KW-0245">EGF-like domain</keyword>
<dbReference type="InterPro" id="IPR000719">
    <property type="entry name" value="Prot_kinase_dom"/>
</dbReference>
<dbReference type="Gene3D" id="3.30.200.20">
    <property type="entry name" value="Phosphorylase Kinase, domain 1"/>
    <property type="match status" value="1"/>
</dbReference>
<organism evidence="24 25">
    <name type="scientific">Lolium multiflorum</name>
    <name type="common">Italian ryegrass</name>
    <name type="synonym">Lolium perenne subsp. multiflorum</name>
    <dbReference type="NCBI Taxonomy" id="4521"/>
    <lineage>
        <taxon>Eukaryota</taxon>
        <taxon>Viridiplantae</taxon>
        <taxon>Streptophyta</taxon>
        <taxon>Embryophyta</taxon>
        <taxon>Tracheophyta</taxon>
        <taxon>Spermatophyta</taxon>
        <taxon>Magnoliopsida</taxon>
        <taxon>Liliopsida</taxon>
        <taxon>Poales</taxon>
        <taxon>Poaceae</taxon>
        <taxon>BOP clade</taxon>
        <taxon>Pooideae</taxon>
        <taxon>Poodae</taxon>
        <taxon>Poeae</taxon>
        <taxon>Poeae Chloroplast Group 2 (Poeae type)</taxon>
        <taxon>Loliodinae</taxon>
        <taxon>Loliinae</taxon>
        <taxon>Lolium</taxon>
    </lineage>
</organism>
<dbReference type="CDD" id="cd14066">
    <property type="entry name" value="STKc_IRAK"/>
    <property type="match status" value="1"/>
</dbReference>
<dbReference type="Pfam" id="PF00954">
    <property type="entry name" value="S_locus_glycop"/>
    <property type="match status" value="1"/>
</dbReference>
<evidence type="ECO:0000256" key="5">
    <source>
        <dbReference type="ARBA" id="ARBA00022692"/>
    </source>
</evidence>
<evidence type="ECO:0000256" key="11">
    <source>
        <dbReference type="ARBA" id="ARBA00023136"/>
    </source>
</evidence>
<keyword evidence="7 17" id="KW-0547">Nucleotide-binding</keyword>
<feature type="chain" id="PRO_5042234975" description="Receptor-like serine/threonine-protein kinase" evidence="20">
    <location>
        <begin position="24"/>
        <end position="813"/>
    </location>
</feature>
<reference evidence="24" key="1">
    <citation type="submission" date="2023-07" db="EMBL/GenBank/DDBJ databases">
        <title>A chromosome-level genome assembly of Lolium multiflorum.</title>
        <authorList>
            <person name="Chen Y."/>
            <person name="Copetti D."/>
            <person name="Kolliker R."/>
            <person name="Studer B."/>
        </authorList>
    </citation>
    <scope>NUCLEOTIDE SEQUENCE</scope>
    <source>
        <strain evidence="24">02402/16</strain>
        <tissue evidence="24">Leaf</tissue>
    </source>
</reference>
<evidence type="ECO:0000256" key="8">
    <source>
        <dbReference type="ARBA" id="ARBA00022777"/>
    </source>
</evidence>
<dbReference type="Pfam" id="PF08276">
    <property type="entry name" value="PAN_2"/>
    <property type="match status" value="1"/>
</dbReference>
<dbReference type="InterPro" id="IPR017441">
    <property type="entry name" value="Protein_kinase_ATP_BS"/>
</dbReference>
<name>A0AAD8S319_LOLMU</name>
<evidence type="ECO:0000259" key="21">
    <source>
        <dbReference type="PROSITE" id="PS50011"/>
    </source>
</evidence>
<dbReference type="PANTHER" id="PTHR47974:SF19">
    <property type="entry name" value="RECEPTOR-LIKE SERINE_THREONINE-PROTEIN KINASE"/>
    <property type="match status" value="1"/>
</dbReference>
<dbReference type="Pfam" id="PF01453">
    <property type="entry name" value="B_lectin"/>
    <property type="match status" value="1"/>
</dbReference>
<feature type="domain" description="Bulb-type lectin" evidence="22">
    <location>
        <begin position="26"/>
        <end position="157"/>
    </location>
</feature>
<comment type="subcellular location">
    <subcellularLocation>
        <location evidence="1">Membrane</location>
        <topology evidence="1">Single-pass type I membrane protein</topology>
    </subcellularLocation>
</comment>
<comment type="similarity">
    <text evidence="17">Belongs to the protein kinase superfamily. Ser/Thr protein kinase family.</text>
</comment>
<evidence type="ECO:0000256" key="20">
    <source>
        <dbReference type="SAM" id="SignalP"/>
    </source>
</evidence>
<evidence type="ECO:0000256" key="19">
    <source>
        <dbReference type="SAM" id="Phobius"/>
    </source>
</evidence>
<dbReference type="InterPro" id="IPR036426">
    <property type="entry name" value="Bulb-type_lectin_dom_sf"/>
</dbReference>
<dbReference type="GO" id="GO:0004674">
    <property type="term" value="F:protein serine/threonine kinase activity"/>
    <property type="evidence" value="ECO:0007669"/>
    <property type="project" value="UniProtKB-KW"/>
</dbReference>
<comment type="caution">
    <text evidence="24">The sequence shown here is derived from an EMBL/GenBank/DDBJ whole genome shotgun (WGS) entry which is preliminary data.</text>
</comment>
<dbReference type="PIRSF" id="PIRSF000641">
    <property type="entry name" value="SRK"/>
    <property type="match status" value="1"/>
</dbReference>
<evidence type="ECO:0000313" key="24">
    <source>
        <dbReference type="EMBL" id="KAK1644542.1"/>
    </source>
</evidence>
<dbReference type="Pfam" id="PF00069">
    <property type="entry name" value="Pkinase"/>
    <property type="match status" value="1"/>
</dbReference>
<dbReference type="FunFam" id="1.10.510.10:FF:000384">
    <property type="entry name" value="G-type lectin S-receptor-like serine/threonine-protein kinase"/>
    <property type="match status" value="1"/>
</dbReference>
<gene>
    <name evidence="24" type="ORF">QYE76_062347</name>
</gene>
<keyword evidence="11 19" id="KW-0472">Membrane</keyword>
<dbReference type="InterPro" id="IPR000858">
    <property type="entry name" value="S_locus_glycoprot_dom"/>
</dbReference>
<feature type="domain" description="Apple" evidence="23">
    <location>
        <begin position="350"/>
        <end position="430"/>
    </location>
</feature>
<dbReference type="PANTHER" id="PTHR47974">
    <property type="entry name" value="OS07G0415500 PROTEIN"/>
    <property type="match status" value="1"/>
</dbReference>
<dbReference type="CDD" id="cd00028">
    <property type="entry name" value="B_lectin"/>
    <property type="match status" value="1"/>
</dbReference>
<evidence type="ECO:0000256" key="1">
    <source>
        <dbReference type="ARBA" id="ARBA00004479"/>
    </source>
</evidence>
<dbReference type="SMART" id="SM00108">
    <property type="entry name" value="B_lectin"/>
    <property type="match status" value="1"/>
</dbReference>
<keyword evidence="13" id="KW-0675">Receptor</keyword>
<evidence type="ECO:0000256" key="6">
    <source>
        <dbReference type="ARBA" id="ARBA00022729"/>
    </source>
</evidence>
<evidence type="ECO:0000256" key="17">
    <source>
        <dbReference type="PIRNR" id="PIRNR000641"/>
    </source>
</evidence>
<evidence type="ECO:0000256" key="2">
    <source>
        <dbReference type="ARBA" id="ARBA00022527"/>
    </source>
</evidence>
<keyword evidence="9 17" id="KW-0067">ATP-binding</keyword>
<evidence type="ECO:0000256" key="4">
    <source>
        <dbReference type="ARBA" id="ARBA00022679"/>
    </source>
</evidence>
<dbReference type="PROSITE" id="PS50948">
    <property type="entry name" value="PAN"/>
    <property type="match status" value="1"/>
</dbReference>
<keyword evidence="2 17" id="KW-0723">Serine/threonine-protein kinase</keyword>
<keyword evidence="10 19" id="KW-1133">Transmembrane helix</keyword>
<evidence type="ECO:0000256" key="18">
    <source>
        <dbReference type="PROSITE-ProRule" id="PRU10141"/>
    </source>
</evidence>
<dbReference type="Proteomes" id="UP001231189">
    <property type="component" value="Unassembled WGS sequence"/>
</dbReference>
<dbReference type="FunFam" id="3.30.200.20:FF:000059">
    <property type="entry name" value="S-receptor-like serine/threonine-protein kinase"/>
    <property type="match status" value="1"/>
</dbReference>
<evidence type="ECO:0000256" key="14">
    <source>
        <dbReference type="ARBA" id="ARBA00023180"/>
    </source>
</evidence>
<dbReference type="GO" id="GO:0016020">
    <property type="term" value="C:membrane"/>
    <property type="evidence" value="ECO:0007669"/>
    <property type="project" value="UniProtKB-SubCell"/>
</dbReference>
<evidence type="ECO:0000256" key="9">
    <source>
        <dbReference type="ARBA" id="ARBA00022840"/>
    </source>
</evidence>
<dbReference type="Gene3D" id="1.10.510.10">
    <property type="entry name" value="Transferase(Phosphotransferase) domain 1"/>
    <property type="match status" value="1"/>
</dbReference>
<feature type="domain" description="Protein kinase" evidence="21">
    <location>
        <begin position="504"/>
        <end position="799"/>
    </location>
</feature>
<evidence type="ECO:0000256" key="10">
    <source>
        <dbReference type="ARBA" id="ARBA00022989"/>
    </source>
</evidence>
<dbReference type="GO" id="GO:0005524">
    <property type="term" value="F:ATP binding"/>
    <property type="evidence" value="ECO:0007669"/>
    <property type="project" value="UniProtKB-UniRule"/>
</dbReference>
<evidence type="ECO:0000256" key="15">
    <source>
        <dbReference type="ARBA" id="ARBA00047899"/>
    </source>
</evidence>
<dbReference type="PROSITE" id="PS50927">
    <property type="entry name" value="BULB_LECTIN"/>
    <property type="match status" value="1"/>
</dbReference>
<evidence type="ECO:0000313" key="25">
    <source>
        <dbReference type="Proteomes" id="UP001231189"/>
    </source>
</evidence>
<keyword evidence="25" id="KW-1185">Reference proteome</keyword>
<keyword evidence="12" id="KW-1015">Disulfide bond</keyword>
<evidence type="ECO:0000256" key="12">
    <source>
        <dbReference type="ARBA" id="ARBA00023157"/>
    </source>
</evidence>
<evidence type="ECO:0000256" key="16">
    <source>
        <dbReference type="ARBA" id="ARBA00048679"/>
    </source>
</evidence>
<dbReference type="CDD" id="cd01098">
    <property type="entry name" value="PAN_AP_plant"/>
    <property type="match status" value="1"/>
</dbReference>
<dbReference type="SUPFAM" id="SSF51110">
    <property type="entry name" value="alpha-D-mannose-specific plant lectins"/>
    <property type="match status" value="1"/>
</dbReference>
<dbReference type="EMBL" id="JAUUTY010000004">
    <property type="protein sequence ID" value="KAK1644542.1"/>
    <property type="molecule type" value="Genomic_DNA"/>
</dbReference>
<dbReference type="Gene3D" id="2.90.10.10">
    <property type="entry name" value="Bulb-type lectin domain"/>
    <property type="match status" value="1"/>
</dbReference>
<dbReference type="GO" id="GO:0048544">
    <property type="term" value="P:recognition of pollen"/>
    <property type="evidence" value="ECO:0007669"/>
    <property type="project" value="InterPro"/>
</dbReference>
<proteinExistence type="inferred from homology"/>
<dbReference type="SMART" id="SM00473">
    <property type="entry name" value="PAN_AP"/>
    <property type="match status" value="1"/>
</dbReference>
<dbReference type="SMART" id="SM00220">
    <property type="entry name" value="S_TKc"/>
    <property type="match status" value="1"/>
</dbReference>
<dbReference type="AlphaFoldDB" id="A0AAD8S319"/>
<keyword evidence="6 20" id="KW-0732">Signal</keyword>
<sequence length="813" mass="88446">MSLIIPTLALLAVSSFTADPCAAATAEAVSASRPLQGNDTMVSAQGRFVVGLFSPAGSSGRFYLGIWYGNIPVQTVIWVGNRASPLSTVASAQLRVSAADGNLELVGLASSSSSTPAVVWSSNVSSLSTGSNTAVIRDTGNLVLLDGGNSSNVLWQSFDHPTDTQVPEGWLGENKLTGEYQTLTSWRNAQDPAPGMFCDRVDPNGSSEFFLLWNQSRAYWRSGVWTGRVFARLPEATNNVLFNQTYVETPAYRRVTHVLYNNATITRLVIDLTGQIKQYIWVPASQSWQFFWAAPTVQCDVYALCGSFGVCDQRSQPPCRCPPGFAPASERNWALSDWSGGCRRSSAFTCARNGSTTDGFLALNDVNLPDDSLAVGAAQSESECESACLKNCTCQGYTFSASGCAVWHGELRNLEQLYADSGISGSVMYLRLSESGLRDLRGVDRKKRGRTLWLVLGITMAGVAALGTSLFLGWRFLLARRSTSNNEGSSLSVYSYTELRTATKNFSVRLGGGGFGSVYRGVLKRKHKGERTGIQVAVKKMEGLRQGDKQFRTEVSTLGLIHHVNLVRLLGFCSAGDDKMLVYEYMPNGSLDGYLFGGDSNSCPSWRDRYNIMLGIARGLVYLHDGCRECIIHCDIKPENILLDEGMSPRIADFGMAKLVGRDFSRALTTMRGTIGYLAPEWISGLPISTKADVYSYGMVLFELISGRRNTEGYHGHGNGSSEVDAAGLSTFFPLWAAGKVMEGEVSPMADPRLRGDVPEEELDRACKVACWCIQDQVADRPTMAQVVQVLEGIVHVHAPPMPRGLQHLITLM</sequence>
<dbReference type="InterPro" id="IPR024171">
    <property type="entry name" value="SRK-like_kinase"/>
</dbReference>
<feature type="signal peptide" evidence="20">
    <location>
        <begin position="1"/>
        <end position="23"/>
    </location>
</feature>
<dbReference type="EC" id="2.7.11.1" evidence="17"/>
<evidence type="ECO:0000256" key="13">
    <source>
        <dbReference type="ARBA" id="ARBA00023170"/>
    </source>
</evidence>
<keyword evidence="5 19" id="KW-0812">Transmembrane</keyword>
<dbReference type="InterPro" id="IPR003609">
    <property type="entry name" value="Pan_app"/>
</dbReference>
<feature type="transmembrane region" description="Helical" evidence="19">
    <location>
        <begin position="452"/>
        <end position="474"/>
    </location>
</feature>
<feature type="binding site" evidence="18">
    <location>
        <position position="540"/>
    </location>
    <ligand>
        <name>ATP</name>
        <dbReference type="ChEBI" id="CHEBI:30616"/>
    </ligand>
</feature>
<dbReference type="InterPro" id="IPR001480">
    <property type="entry name" value="Bulb-type_lectin_dom"/>
</dbReference>
<evidence type="ECO:0000259" key="23">
    <source>
        <dbReference type="PROSITE" id="PS50948"/>
    </source>
</evidence>
<dbReference type="PROSITE" id="PS50011">
    <property type="entry name" value="PROTEIN_KINASE_DOM"/>
    <property type="match status" value="1"/>
</dbReference>
<dbReference type="PROSITE" id="PS00107">
    <property type="entry name" value="PROTEIN_KINASE_ATP"/>
    <property type="match status" value="1"/>
</dbReference>
<dbReference type="InterPro" id="IPR008271">
    <property type="entry name" value="Ser/Thr_kinase_AS"/>
</dbReference>
<comment type="catalytic activity">
    <reaction evidence="15 17">
        <text>L-threonyl-[protein] + ATP = O-phospho-L-threonyl-[protein] + ADP + H(+)</text>
        <dbReference type="Rhea" id="RHEA:46608"/>
        <dbReference type="Rhea" id="RHEA-COMP:11060"/>
        <dbReference type="Rhea" id="RHEA-COMP:11605"/>
        <dbReference type="ChEBI" id="CHEBI:15378"/>
        <dbReference type="ChEBI" id="CHEBI:30013"/>
        <dbReference type="ChEBI" id="CHEBI:30616"/>
        <dbReference type="ChEBI" id="CHEBI:61977"/>
        <dbReference type="ChEBI" id="CHEBI:456216"/>
        <dbReference type="EC" id="2.7.11.1"/>
    </reaction>
</comment>
<evidence type="ECO:0000256" key="7">
    <source>
        <dbReference type="ARBA" id="ARBA00022741"/>
    </source>
</evidence>
<keyword evidence="8 17" id="KW-0418">Kinase</keyword>
<evidence type="ECO:0000259" key="22">
    <source>
        <dbReference type="PROSITE" id="PS50927"/>
    </source>
</evidence>
<dbReference type="PROSITE" id="PS00108">
    <property type="entry name" value="PROTEIN_KINASE_ST"/>
    <property type="match status" value="1"/>
</dbReference>
<dbReference type="InterPro" id="IPR011009">
    <property type="entry name" value="Kinase-like_dom_sf"/>
</dbReference>
<accession>A0AAD8S319</accession>
<dbReference type="GO" id="GO:0051707">
    <property type="term" value="P:response to other organism"/>
    <property type="evidence" value="ECO:0007669"/>
    <property type="project" value="UniProtKB-ARBA"/>
</dbReference>
<evidence type="ECO:0000256" key="3">
    <source>
        <dbReference type="ARBA" id="ARBA00022536"/>
    </source>
</evidence>
<comment type="catalytic activity">
    <reaction evidence="16 17">
        <text>L-seryl-[protein] + ATP = O-phospho-L-seryl-[protein] + ADP + H(+)</text>
        <dbReference type="Rhea" id="RHEA:17989"/>
        <dbReference type="Rhea" id="RHEA-COMP:9863"/>
        <dbReference type="Rhea" id="RHEA-COMP:11604"/>
        <dbReference type="ChEBI" id="CHEBI:15378"/>
        <dbReference type="ChEBI" id="CHEBI:29999"/>
        <dbReference type="ChEBI" id="CHEBI:30616"/>
        <dbReference type="ChEBI" id="CHEBI:83421"/>
        <dbReference type="ChEBI" id="CHEBI:456216"/>
        <dbReference type="EC" id="2.7.11.1"/>
    </reaction>
</comment>
<keyword evidence="4 17" id="KW-0808">Transferase</keyword>